<evidence type="ECO:0000256" key="6">
    <source>
        <dbReference type="SAM" id="Phobius"/>
    </source>
</evidence>
<accession>A0A498BWT5</accession>
<evidence type="ECO:0000256" key="5">
    <source>
        <dbReference type="ARBA" id="ARBA00023136"/>
    </source>
</evidence>
<name>A0A498BWT5_9MICO</name>
<dbReference type="EMBL" id="RCDB01000004">
    <property type="protein sequence ID" value="RLK46756.1"/>
    <property type="molecule type" value="Genomic_DNA"/>
</dbReference>
<evidence type="ECO:0000259" key="7">
    <source>
        <dbReference type="Pfam" id="PF01545"/>
    </source>
</evidence>
<evidence type="ECO:0000256" key="3">
    <source>
        <dbReference type="ARBA" id="ARBA00022692"/>
    </source>
</evidence>
<keyword evidence="5 6" id="KW-0472">Membrane</keyword>
<protein>
    <submittedName>
        <fullName evidence="8">Divalent metal cation (Fe/Co/Zn/Cd) transporter</fullName>
    </submittedName>
</protein>
<keyword evidence="2" id="KW-0813">Transport</keyword>
<dbReference type="Gene3D" id="1.20.1510.10">
    <property type="entry name" value="Cation efflux protein transmembrane domain"/>
    <property type="match status" value="1"/>
</dbReference>
<dbReference type="Pfam" id="PF01545">
    <property type="entry name" value="Cation_efflux"/>
    <property type="match status" value="1"/>
</dbReference>
<gene>
    <name evidence="8" type="ORF">C7474_2942</name>
</gene>
<feature type="transmembrane region" description="Helical" evidence="6">
    <location>
        <begin position="21"/>
        <end position="44"/>
    </location>
</feature>
<evidence type="ECO:0000256" key="2">
    <source>
        <dbReference type="ARBA" id="ARBA00022448"/>
    </source>
</evidence>
<dbReference type="GO" id="GO:0008324">
    <property type="term" value="F:monoatomic cation transmembrane transporter activity"/>
    <property type="evidence" value="ECO:0007669"/>
    <property type="project" value="InterPro"/>
</dbReference>
<dbReference type="GO" id="GO:0016020">
    <property type="term" value="C:membrane"/>
    <property type="evidence" value="ECO:0007669"/>
    <property type="project" value="UniProtKB-SubCell"/>
</dbReference>
<feature type="transmembrane region" description="Helical" evidence="6">
    <location>
        <begin position="183"/>
        <end position="213"/>
    </location>
</feature>
<dbReference type="PANTHER" id="PTHR43840:SF15">
    <property type="entry name" value="MITOCHONDRIAL METAL TRANSPORTER 1-RELATED"/>
    <property type="match status" value="1"/>
</dbReference>
<reference evidence="8 9" key="1">
    <citation type="journal article" date="2015" name="Stand. Genomic Sci.">
        <title>Genomic Encyclopedia of Bacterial and Archaeal Type Strains, Phase III: the genomes of soil and plant-associated and newly described type strains.</title>
        <authorList>
            <person name="Whitman W.B."/>
            <person name="Woyke T."/>
            <person name="Klenk H.P."/>
            <person name="Zhou Y."/>
            <person name="Lilburn T.G."/>
            <person name="Beck B.J."/>
            <person name="De Vos P."/>
            <person name="Vandamme P."/>
            <person name="Eisen J.A."/>
            <person name="Garrity G."/>
            <person name="Hugenholtz P."/>
            <person name="Kyrpides N.C."/>
        </authorList>
    </citation>
    <scope>NUCLEOTIDE SEQUENCE [LARGE SCALE GENOMIC DNA]</scope>
    <source>
        <strain evidence="8 9">S2T63</strain>
    </source>
</reference>
<evidence type="ECO:0000313" key="8">
    <source>
        <dbReference type="EMBL" id="RLK46756.1"/>
    </source>
</evidence>
<comment type="subcellular location">
    <subcellularLocation>
        <location evidence="1">Membrane</location>
        <topology evidence="1">Multi-pass membrane protein</topology>
    </subcellularLocation>
</comment>
<keyword evidence="4 6" id="KW-1133">Transmembrane helix</keyword>
<dbReference type="PANTHER" id="PTHR43840">
    <property type="entry name" value="MITOCHONDRIAL METAL TRANSPORTER 1-RELATED"/>
    <property type="match status" value="1"/>
</dbReference>
<proteinExistence type="predicted"/>
<evidence type="ECO:0000256" key="4">
    <source>
        <dbReference type="ARBA" id="ARBA00022989"/>
    </source>
</evidence>
<dbReference type="InterPro" id="IPR058533">
    <property type="entry name" value="Cation_efflux_TM"/>
</dbReference>
<feature type="transmembrane region" description="Helical" evidence="6">
    <location>
        <begin position="93"/>
        <end position="113"/>
    </location>
</feature>
<feature type="transmembrane region" description="Helical" evidence="6">
    <location>
        <begin position="133"/>
        <end position="152"/>
    </location>
</feature>
<organism evidence="8 9">
    <name type="scientific">Microbacterium telephonicum</name>
    <dbReference type="NCBI Taxonomy" id="1714841"/>
    <lineage>
        <taxon>Bacteria</taxon>
        <taxon>Bacillati</taxon>
        <taxon>Actinomycetota</taxon>
        <taxon>Actinomycetes</taxon>
        <taxon>Micrococcales</taxon>
        <taxon>Microbacteriaceae</taxon>
        <taxon>Microbacterium</taxon>
    </lineage>
</organism>
<dbReference type="InterPro" id="IPR027469">
    <property type="entry name" value="Cation_efflux_TMD_sf"/>
</dbReference>
<sequence length="323" mass="35716">MKRLGRTDLPPGQQKALHSAIRWEWFTIGYTTVTIVVIALVVGGSQAMKTAWIEDMLSLIPQIAFLVALLFIRRPPSRSFPFGLHRVMGVGHLVAGVALLAVGGNLAVESIVGLVRGEHPAIGTVVVFGQTVWLGWFMVAVMSVIVIGPFFYGHAKAKLAPVLHNKVLYADADMAKADWTTTVASIVGVLGVGVGLWWLDGVAALFISLGIVWDGYRNARAAVFDLIDQRARTHDDEDEDPIADRIRDELRRQPWVRDAGVRMRDMGQVFHVEAFVVPRRDRVSTRRIEAARRAISDLDWKMQDVSIVVVAALPEEVGDDRRV</sequence>
<comment type="caution">
    <text evidence="8">The sequence shown here is derived from an EMBL/GenBank/DDBJ whole genome shotgun (WGS) entry which is preliminary data.</text>
</comment>
<keyword evidence="3 6" id="KW-0812">Transmembrane</keyword>
<dbReference type="InterPro" id="IPR050291">
    <property type="entry name" value="CDF_Transporter"/>
</dbReference>
<dbReference type="OrthoDB" id="9806522at2"/>
<dbReference type="SUPFAM" id="SSF161111">
    <property type="entry name" value="Cation efflux protein transmembrane domain-like"/>
    <property type="match status" value="1"/>
</dbReference>
<evidence type="ECO:0000256" key="1">
    <source>
        <dbReference type="ARBA" id="ARBA00004141"/>
    </source>
</evidence>
<keyword evidence="9" id="KW-1185">Reference proteome</keyword>
<feature type="transmembrane region" description="Helical" evidence="6">
    <location>
        <begin position="56"/>
        <end position="72"/>
    </location>
</feature>
<dbReference type="AlphaFoldDB" id="A0A498BWT5"/>
<evidence type="ECO:0000313" key="9">
    <source>
        <dbReference type="Proteomes" id="UP000273158"/>
    </source>
</evidence>
<feature type="domain" description="Cation efflux protein transmembrane" evidence="7">
    <location>
        <begin position="31"/>
        <end position="227"/>
    </location>
</feature>
<dbReference type="Proteomes" id="UP000273158">
    <property type="component" value="Unassembled WGS sequence"/>
</dbReference>
<dbReference type="RefSeq" id="WP_121061161.1">
    <property type="nucleotide sequence ID" value="NZ_RCDB01000004.1"/>
</dbReference>